<dbReference type="Proteomes" id="UP000467841">
    <property type="component" value="Unassembled WGS sequence"/>
</dbReference>
<keyword evidence="3" id="KW-1185">Reference proteome</keyword>
<feature type="region of interest" description="Disordered" evidence="1">
    <location>
        <begin position="50"/>
        <end position="75"/>
    </location>
</feature>
<evidence type="ECO:0000313" key="3">
    <source>
        <dbReference type="Proteomes" id="UP000467841"/>
    </source>
</evidence>
<evidence type="ECO:0000313" key="2">
    <source>
        <dbReference type="EMBL" id="CAA7058032.1"/>
    </source>
</evidence>
<reference evidence="2" key="1">
    <citation type="submission" date="2020-01" db="EMBL/GenBank/DDBJ databases">
        <authorList>
            <person name="Mishra B."/>
        </authorList>
    </citation>
    <scope>NUCLEOTIDE SEQUENCE [LARGE SCALE GENOMIC DNA]</scope>
</reference>
<protein>
    <submittedName>
        <fullName evidence="2">Uncharacterized protein</fullName>
    </submittedName>
</protein>
<dbReference type="EMBL" id="CACVBM020001718">
    <property type="protein sequence ID" value="CAA7058032.1"/>
    <property type="molecule type" value="Genomic_DNA"/>
</dbReference>
<dbReference type="AlphaFoldDB" id="A0A6D2KUA0"/>
<organism evidence="2 3">
    <name type="scientific">Microthlaspi erraticum</name>
    <dbReference type="NCBI Taxonomy" id="1685480"/>
    <lineage>
        <taxon>Eukaryota</taxon>
        <taxon>Viridiplantae</taxon>
        <taxon>Streptophyta</taxon>
        <taxon>Embryophyta</taxon>
        <taxon>Tracheophyta</taxon>
        <taxon>Spermatophyta</taxon>
        <taxon>Magnoliopsida</taxon>
        <taxon>eudicotyledons</taxon>
        <taxon>Gunneridae</taxon>
        <taxon>Pentapetalae</taxon>
        <taxon>rosids</taxon>
        <taxon>malvids</taxon>
        <taxon>Brassicales</taxon>
        <taxon>Brassicaceae</taxon>
        <taxon>Coluteocarpeae</taxon>
        <taxon>Microthlaspi</taxon>
    </lineage>
</organism>
<proteinExistence type="predicted"/>
<gene>
    <name evidence="2" type="ORF">MERR_LOCUS45268</name>
</gene>
<evidence type="ECO:0000256" key="1">
    <source>
        <dbReference type="SAM" id="MobiDB-lite"/>
    </source>
</evidence>
<name>A0A6D2KUA0_9BRAS</name>
<comment type="caution">
    <text evidence="2">The sequence shown here is derived from an EMBL/GenBank/DDBJ whole genome shotgun (WGS) entry which is preliminary data.</text>
</comment>
<accession>A0A6D2KUA0</accession>
<sequence length="141" mass="15715">MTAVVWDGDRVDEKIDALMQAICKEGGLGAVIWVPHDLKDYQKEETMEVVLSGHSEEDSGGNMTSRKHSSEVMTAGKKKKKEIYISASSSTKSSELLHLKTELGLQTQKLEMVEAKIEDMGKQIRTFGKEGDDAEREVKEQ</sequence>